<evidence type="ECO:0000256" key="1">
    <source>
        <dbReference type="SAM" id="MobiDB-lite"/>
    </source>
</evidence>
<feature type="region of interest" description="Disordered" evidence="1">
    <location>
        <begin position="84"/>
        <end position="104"/>
    </location>
</feature>
<evidence type="ECO:0000256" key="2">
    <source>
        <dbReference type="SAM" id="Phobius"/>
    </source>
</evidence>
<proteinExistence type="predicted"/>
<keyword evidence="2" id="KW-0812">Transmembrane</keyword>
<keyword evidence="2" id="KW-1133">Transmembrane helix</keyword>
<reference evidence="3 4" key="1">
    <citation type="submission" date="2020-08" db="EMBL/GenBank/DDBJ databases">
        <title>Genomic Encyclopedia of Type Strains, Phase III (KMG-III): the genomes of soil and plant-associated and newly described type strains.</title>
        <authorList>
            <person name="Whitman W."/>
        </authorList>
    </citation>
    <scope>NUCLEOTIDE SEQUENCE [LARGE SCALE GENOMIC DNA]</scope>
    <source>
        <strain evidence="3 4">CECT 4462</strain>
    </source>
</reference>
<evidence type="ECO:0000313" key="4">
    <source>
        <dbReference type="Proteomes" id="UP000549250"/>
    </source>
</evidence>
<dbReference type="InterPro" id="IPR005498">
    <property type="entry name" value="T4SS_VirB10/TraB/TrbI"/>
</dbReference>
<feature type="compositionally biased region" description="Basic and acidic residues" evidence="1">
    <location>
        <begin position="117"/>
        <end position="133"/>
    </location>
</feature>
<protein>
    <submittedName>
        <fullName evidence="3">Conjugal transfer pilus assembly protein TraB</fullName>
    </submittedName>
</protein>
<evidence type="ECO:0000313" key="3">
    <source>
        <dbReference type="EMBL" id="MBB3105329.1"/>
    </source>
</evidence>
<dbReference type="CDD" id="cd16430">
    <property type="entry name" value="TraB"/>
    <property type="match status" value="1"/>
</dbReference>
<keyword evidence="4" id="KW-1185">Reference proteome</keyword>
<dbReference type="RefSeq" id="WP_183168172.1">
    <property type="nucleotide sequence ID" value="NZ_JACHXI010000034.1"/>
</dbReference>
<gene>
    <name evidence="3" type="ORF">FHR87_003765</name>
</gene>
<feature type="compositionally biased region" description="Basic and acidic residues" evidence="1">
    <location>
        <begin position="173"/>
        <end position="188"/>
    </location>
</feature>
<keyword evidence="2" id="KW-0472">Membrane</keyword>
<dbReference type="Proteomes" id="UP000549250">
    <property type="component" value="Unassembled WGS sequence"/>
</dbReference>
<dbReference type="Pfam" id="PF03743">
    <property type="entry name" value="TrbI"/>
    <property type="match status" value="1"/>
</dbReference>
<accession>A0A839T895</accession>
<feature type="transmembrane region" description="Helical" evidence="2">
    <location>
        <begin position="12"/>
        <end position="32"/>
    </location>
</feature>
<dbReference type="EMBL" id="JACHXI010000034">
    <property type="protein sequence ID" value="MBB3105329.1"/>
    <property type="molecule type" value="Genomic_DNA"/>
</dbReference>
<sequence length="433" mass="46687">MRATWNNIDPKLKRYAVVAIMAGLFVGLIALFSGPSETTPKRSRNDTIRHVLTDRDTRTVGLESLSASMKSLESDNTRLNRELERLKNEAPKKNQNTPDVTEITDRMARLEQTIQKLEKKEKTEKTEAKKDAEQAEEPSPAQSAPPPVNLDDPASLFKHRHFPVTGGSSAPGRARDAGGERAAPSKREIMTYVADAPKSASEAQPEKDSGMYLPAGSIITGVFINGIDAPTGQAARRDPFPAALRIQKEAILPNRFRADVRECFLLVSGYGDMSSERAYLRGETVSCVREDGGVIEARLDSYAVGEDGKAGVRGRLVNKQGQLLARSLMAGFMQGVASAFDVQKVPSINITRSMGGSSSSGGSKTQSPVYEQAFNSNAMQAAAVGGVGSALERIADYYLSMAENIFPVIEVDAGRQIDIIVTHGASLSIKSKG</sequence>
<comment type="caution">
    <text evidence="3">The sequence shown here is derived from an EMBL/GenBank/DDBJ whole genome shotgun (WGS) entry which is preliminary data.</text>
</comment>
<organism evidence="3 4">
    <name type="scientific">Azomonas macrocytogenes</name>
    <name type="common">Azotobacter macrocytogenes</name>
    <dbReference type="NCBI Taxonomy" id="69962"/>
    <lineage>
        <taxon>Bacteria</taxon>
        <taxon>Pseudomonadati</taxon>
        <taxon>Pseudomonadota</taxon>
        <taxon>Gammaproteobacteria</taxon>
        <taxon>Pseudomonadales</taxon>
        <taxon>Pseudomonadaceae</taxon>
        <taxon>Azomonas</taxon>
    </lineage>
</organism>
<name>A0A839T895_AZOMA</name>
<feature type="region of interest" description="Disordered" evidence="1">
    <location>
        <begin position="117"/>
        <end position="188"/>
    </location>
</feature>
<dbReference type="AlphaFoldDB" id="A0A839T895"/>